<dbReference type="SUPFAM" id="SSF52058">
    <property type="entry name" value="L domain-like"/>
    <property type="match status" value="1"/>
</dbReference>
<dbReference type="EMBL" id="UOEK01000170">
    <property type="protein sequence ID" value="VAV99785.1"/>
    <property type="molecule type" value="Genomic_DNA"/>
</dbReference>
<dbReference type="Gene3D" id="3.80.10.10">
    <property type="entry name" value="Ribonuclease Inhibitor"/>
    <property type="match status" value="1"/>
</dbReference>
<name>A0A3B0SYF9_9ZZZZ</name>
<dbReference type="InterPro" id="IPR032675">
    <property type="entry name" value="LRR_dom_sf"/>
</dbReference>
<evidence type="ECO:0000313" key="1">
    <source>
        <dbReference type="EMBL" id="VAV99785.1"/>
    </source>
</evidence>
<gene>
    <name evidence="1" type="ORF">MNBD_ACTINO02-2685</name>
</gene>
<accession>A0A3B0SYF9</accession>
<protein>
    <submittedName>
        <fullName evidence="1">Uncharacterized protein</fullName>
    </submittedName>
</protein>
<reference evidence="1" key="1">
    <citation type="submission" date="2018-06" db="EMBL/GenBank/DDBJ databases">
        <authorList>
            <person name="Zhirakovskaya E."/>
        </authorList>
    </citation>
    <scope>NUCLEOTIDE SEQUENCE</scope>
</reference>
<dbReference type="Pfam" id="PF00560">
    <property type="entry name" value="LRR_1"/>
    <property type="match status" value="2"/>
</dbReference>
<dbReference type="AlphaFoldDB" id="A0A3B0SYF9"/>
<proteinExistence type="predicted"/>
<dbReference type="InterPro" id="IPR001611">
    <property type="entry name" value="Leu-rich_rpt"/>
</dbReference>
<sequence length="81" mass="8418">MILTGNQLSGSIPPEFGNLASLEVLDASDNQLSGEIPATLQQLEGTLVFVFLSGQTGCLTSPSPGFTAFIDEVGSLWNDGC</sequence>
<dbReference type="InterPro" id="IPR052592">
    <property type="entry name" value="LRR-RLK"/>
</dbReference>
<dbReference type="PANTHER" id="PTHR48054">
    <property type="entry name" value="RECEPTOR KINASE-LIKE PROTEIN XA21"/>
    <property type="match status" value="1"/>
</dbReference>
<organism evidence="1">
    <name type="scientific">hydrothermal vent metagenome</name>
    <dbReference type="NCBI Taxonomy" id="652676"/>
    <lineage>
        <taxon>unclassified sequences</taxon>
        <taxon>metagenomes</taxon>
        <taxon>ecological metagenomes</taxon>
    </lineage>
</organism>